<keyword evidence="2" id="KW-1185">Reference proteome</keyword>
<proteinExistence type="predicted"/>
<evidence type="ECO:0000313" key="2">
    <source>
        <dbReference type="Proteomes" id="UP001206206"/>
    </source>
</evidence>
<evidence type="ECO:0008006" key="3">
    <source>
        <dbReference type="Google" id="ProtNLM"/>
    </source>
</evidence>
<organism evidence="1 2">
    <name type="scientific">Streptantibioticus rubrisoli</name>
    <dbReference type="NCBI Taxonomy" id="1387313"/>
    <lineage>
        <taxon>Bacteria</taxon>
        <taxon>Bacillati</taxon>
        <taxon>Actinomycetota</taxon>
        <taxon>Actinomycetes</taxon>
        <taxon>Kitasatosporales</taxon>
        <taxon>Streptomycetaceae</taxon>
        <taxon>Streptantibioticus</taxon>
    </lineage>
</organism>
<dbReference type="RefSeq" id="WP_255930045.1">
    <property type="nucleotide sequence ID" value="NZ_JANFNH010000025.1"/>
</dbReference>
<comment type="caution">
    <text evidence="1">The sequence shown here is derived from an EMBL/GenBank/DDBJ whole genome shotgun (WGS) entry which is preliminary data.</text>
</comment>
<protein>
    <recommendedName>
        <fullName evidence="3">Nucleoside hydrolase</fullName>
    </recommendedName>
</protein>
<name>A0ABT1PIF9_9ACTN</name>
<dbReference type="EMBL" id="JANFNH010000025">
    <property type="protein sequence ID" value="MCQ4044283.1"/>
    <property type="molecule type" value="Genomic_DNA"/>
</dbReference>
<reference evidence="1 2" key="1">
    <citation type="submission" date="2022-06" db="EMBL/GenBank/DDBJ databases">
        <title>Draft genome sequence of type strain Streptomyces rubrisoli DSM 42083.</title>
        <authorList>
            <person name="Duangmal K."/>
            <person name="Klaysubun C."/>
        </authorList>
    </citation>
    <scope>NUCLEOTIDE SEQUENCE [LARGE SCALE GENOMIC DNA]</scope>
    <source>
        <strain evidence="1 2">DSM 42083</strain>
    </source>
</reference>
<evidence type="ECO:0000313" key="1">
    <source>
        <dbReference type="EMBL" id="MCQ4044283.1"/>
    </source>
</evidence>
<sequence length="80" mass="8820">MGESNDDDRTVSELREEWRKRAELGEKFPEFAAASEQLRKAPWPEDLRNAPLIIGTDIGGDADDALAVAVTARKVPLLSL</sequence>
<gene>
    <name evidence="1" type="ORF">NON19_20195</name>
</gene>
<dbReference type="Proteomes" id="UP001206206">
    <property type="component" value="Unassembled WGS sequence"/>
</dbReference>
<accession>A0ABT1PIF9</accession>